<dbReference type="Pfam" id="PF00899">
    <property type="entry name" value="ThiF"/>
    <property type="match status" value="1"/>
</dbReference>
<feature type="domain" description="THIF-type NAD/FAD binding fold" evidence="1">
    <location>
        <begin position="7"/>
        <end position="221"/>
    </location>
</feature>
<protein>
    <submittedName>
        <fullName evidence="2">ThiF family adenylyltransferase</fullName>
    </submittedName>
</protein>
<gene>
    <name evidence="2" type="ORF">PF021_05300</name>
</gene>
<dbReference type="InterPro" id="IPR045886">
    <property type="entry name" value="ThiF/MoeB/HesA"/>
</dbReference>
<reference evidence="2 3" key="1">
    <citation type="submission" date="2023-01" db="EMBL/GenBank/DDBJ databases">
        <title>Description of Helicobacter ibis sp. nov. isolated from faecal droppings of black-faced ibis (Theristicus melanopis).</title>
        <authorList>
            <person name="Lopez-Cantillo M."/>
            <person name="Vidal-Veuthey B."/>
            <person name="Mella A."/>
            <person name="De La Haba R."/>
            <person name="Collado L."/>
        </authorList>
    </citation>
    <scope>NUCLEOTIDE SEQUENCE [LARGE SCALE GENOMIC DNA]</scope>
    <source>
        <strain evidence="2 3">A82</strain>
    </source>
</reference>
<sequence>MDKRFTRTLLLFKDDGFKKLQDSKVLLLGVGGVGSFALDCLYRTGIGNICIVDYDKFDETNQNRQIGALEGVGQKKVEVLAKKYQGINAIDSKVDEEFINSFNFESYDIVIDAIDDINAKILLALKIANKPKIKTMPILLSSTGSAKKLDPSKIEFASIWKSHGDKFARKFREGLKKANFRGDFYVAFSPEVPKCKELGSFSGVTASFGLRLASEAISFILRS</sequence>
<dbReference type="InterPro" id="IPR035985">
    <property type="entry name" value="Ubiquitin-activating_enz"/>
</dbReference>
<dbReference type="SUPFAM" id="SSF69572">
    <property type="entry name" value="Activating enzymes of the ubiquitin-like proteins"/>
    <property type="match status" value="1"/>
</dbReference>
<evidence type="ECO:0000259" key="1">
    <source>
        <dbReference type="Pfam" id="PF00899"/>
    </source>
</evidence>
<dbReference type="Gene3D" id="3.40.50.720">
    <property type="entry name" value="NAD(P)-binding Rossmann-like Domain"/>
    <property type="match status" value="1"/>
</dbReference>
<keyword evidence="3" id="KW-1185">Reference proteome</keyword>
<dbReference type="EMBL" id="JAQHXR010000002">
    <property type="protein sequence ID" value="MDA3969091.1"/>
    <property type="molecule type" value="Genomic_DNA"/>
</dbReference>
<dbReference type="PANTHER" id="PTHR43267:SF1">
    <property type="entry name" value="TRNA THREONYLCARBAMOYLADENOSINE DEHYDRATASE"/>
    <property type="match status" value="1"/>
</dbReference>
<dbReference type="InterPro" id="IPR000594">
    <property type="entry name" value="ThiF_NAD_FAD-bd"/>
</dbReference>
<comment type="caution">
    <text evidence="2">The sequence shown here is derived from an EMBL/GenBank/DDBJ whole genome shotgun (WGS) entry which is preliminary data.</text>
</comment>
<name>A0ABT4VEF4_9HELI</name>
<organism evidence="2 3">
    <name type="scientific">Helicobacter ibis</name>
    <dbReference type="NCBI Taxonomy" id="2962633"/>
    <lineage>
        <taxon>Bacteria</taxon>
        <taxon>Pseudomonadati</taxon>
        <taxon>Campylobacterota</taxon>
        <taxon>Epsilonproteobacteria</taxon>
        <taxon>Campylobacterales</taxon>
        <taxon>Helicobacteraceae</taxon>
        <taxon>Helicobacter</taxon>
    </lineage>
</organism>
<keyword evidence="2" id="KW-0548">Nucleotidyltransferase</keyword>
<accession>A0ABT4VEF4</accession>
<dbReference type="PANTHER" id="PTHR43267">
    <property type="entry name" value="TRNA THREONYLCARBAMOYLADENOSINE DEHYDRATASE"/>
    <property type="match status" value="1"/>
</dbReference>
<evidence type="ECO:0000313" key="2">
    <source>
        <dbReference type="EMBL" id="MDA3969091.1"/>
    </source>
</evidence>
<dbReference type="Proteomes" id="UP001210261">
    <property type="component" value="Unassembled WGS sequence"/>
</dbReference>
<evidence type="ECO:0000313" key="3">
    <source>
        <dbReference type="Proteomes" id="UP001210261"/>
    </source>
</evidence>
<keyword evidence="2" id="KW-0808">Transferase</keyword>
<proteinExistence type="predicted"/>
<dbReference type="RefSeq" id="WP_271021390.1">
    <property type="nucleotide sequence ID" value="NZ_JAQHXR010000002.1"/>
</dbReference>
<dbReference type="GO" id="GO:0016779">
    <property type="term" value="F:nucleotidyltransferase activity"/>
    <property type="evidence" value="ECO:0007669"/>
    <property type="project" value="UniProtKB-KW"/>
</dbReference>